<name>A0A1B7NDZ8_9AGAM</name>
<evidence type="ECO:0000313" key="3">
    <source>
        <dbReference type="Proteomes" id="UP000092154"/>
    </source>
</evidence>
<evidence type="ECO:0000259" key="1">
    <source>
        <dbReference type="PROSITE" id="PS51186"/>
    </source>
</evidence>
<accession>A0A1B7NDZ8</accession>
<keyword evidence="3" id="KW-1185">Reference proteome</keyword>
<dbReference type="InterPro" id="IPR016181">
    <property type="entry name" value="Acyl_CoA_acyltransferase"/>
</dbReference>
<dbReference type="STRING" id="1314800.A0A1B7NDZ8"/>
<dbReference type="InParanoid" id="A0A1B7NDZ8"/>
<sequence length="341" mass="38330">MPSLISPVQRYDCASRIPDAVFDILRANAARANVILPHAEKVFHMQKFTGNFSNKQLWLVYPRPGTSAIQFVLSCTEGQIGKYPIFIVPTVPLLQLTPELLELSMKAFCDALLKEPGFRKQRVYSVFSVDVVAEAFAGAWERLTGINRIEEPYYDATFTMCSKDTLDLSPLKQPLADDLVLDMRLAVKGDVQDVALLCQEFADTSPPFLLSLDEASQEAELLIENCQVWVLEITTDGESEIASIVAVTRKSSSIAAITKVYTPEHWRRKIRCAERLVRRVCRELLKTHEQVVLYVGVGNPAERVYDRVGFQGLTEGSPVIDGVEHWLEIGFDQDKVDLGHW</sequence>
<dbReference type="InterPro" id="IPR000182">
    <property type="entry name" value="GNAT_dom"/>
</dbReference>
<reference evidence="2 3" key="1">
    <citation type="submission" date="2016-06" db="EMBL/GenBank/DDBJ databases">
        <title>Comparative genomics of the ectomycorrhizal sister species Rhizopogon vinicolor and Rhizopogon vesiculosus (Basidiomycota: Boletales) reveals a divergence of the mating type B locus.</title>
        <authorList>
            <consortium name="DOE Joint Genome Institute"/>
            <person name="Mujic A.B."/>
            <person name="Kuo A."/>
            <person name="Tritt A."/>
            <person name="Lipzen A."/>
            <person name="Chen C."/>
            <person name="Johnson J."/>
            <person name="Sharma A."/>
            <person name="Barry K."/>
            <person name="Grigoriev I.V."/>
            <person name="Spatafora J.W."/>
        </authorList>
    </citation>
    <scope>NUCLEOTIDE SEQUENCE [LARGE SCALE GENOMIC DNA]</scope>
    <source>
        <strain evidence="2 3">AM-OR11-026</strain>
    </source>
</reference>
<dbReference type="Gene3D" id="3.40.630.30">
    <property type="match status" value="1"/>
</dbReference>
<dbReference type="GO" id="GO:0016747">
    <property type="term" value="F:acyltransferase activity, transferring groups other than amino-acyl groups"/>
    <property type="evidence" value="ECO:0007669"/>
    <property type="project" value="InterPro"/>
</dbReference>
<proteinExistence type="predicted"/>
<feature type="domain" description="N-acetyltransferase" evidence="1">
    <location>
        <begin position="181"/>
        <end position="330"/>
    </location>
</feature>
<evidence type="ECO:0000313" key="2">
    <source>
        <dbReference type="EMBL" id="OAX43010.1"/>
    </source>
</evidence>
<dbReference type="OrthoDB" id="5372118at2759"/>
<dbReference type="EMBL" id="KV448145">
    <property type="protein sequence ID" value="OAX43010.1"/>
    <property type="molecule type" value="Genomic_DNA"/>
</dbReference>
<dbReference type="SUPFAM" id="SSF55729">
    <property type="entry name" value="Acyl-CoA N-acyltransferases (Nat)"/>
    <property type="match status" value="1"/>
</dbReference>
<protein>
    <recommendedName>
        <fullName evidence="1">N-acetyltransferase domain-containing protein</fullName>
    </recommendedName>
</protein>
<gene>
    <name evidence="2" type="ORF">K503DRAFT_847428</name>
</gene>
<dbReference type="PROSITE" id="PS51186">
    <property type="entry name" value="GNAT"/>
    <property type="match status" value="1"/>
</dbReference>
<organism evidence="2 3">
    <name type="scientific">Rhizopogon vinicolor AM-OR11-026</name>
    <dbReference type="NCBI Taxonomy" id="1314800"/>
    <lineage>
        <taxon>Eukaryota</taxon>
        <taxon>Fungi</taxon>
        <taxon>Dikarya</taxon>
        <taxon>Basidiomycota</taxon>
        <taxon>Agaricomycotina</taxon>
        <taxon>Agaricomycetes</taxon>
        <taxon>Agaricomycetidae</taxon>
        <taxon>Boletales</taxon>
        <taxon>Suillineae</taxon>
        <taxon>Rhizopogonaceae</taxon>
        <taxon>Rhizopogon</taxon>
    </lineage>
</organism>
<dbReference type="AlphaFoldDB" id="A0A1B7NDZ8"/>
<dbReference type="Proteomes" id="UP000092154">
    <property type="component" value="Unassembled WGS sequence"/>
</dbReference>